<accession>A0A1Y4SUY7</accession>
<comment type="caution">
    <text evidence="1">The sequence shown here is derived from an EMBL/GenBank/DDBJ whole genome shotgun (WGS) entry which is preliminary data.</text>
</comment>
<evidence type="ECO:0000313" key="1">
    <source>
        <dbReference type="EMBL" id="OUQ33729.1"/>
    </source>
</evidence>
<dbReference type="AlphaFoldDB" id="A0A1Y4SUY7"/>
<dbReference type="Proteomes" id="UP000195305">
    <property type="component" value="Unassembled WGS sequence"/>
</dbReference>
<dbReference type="InterPro" id="IPR016621">
    <property type="entry name" value="UCP014543"/>
</dbReference>
<proteinExistence type="predicted"/>
<dbReference type="EMBL" id="NFLJ01000025">
    <property type="protein sequence ID" value="OUQ33729.1"/>
    <property type="molecule type" value="Genomic_DNA"/>
</dbReference>
<name>A0A1Y4SUY7_9FIRM</name>
<gene>
    <name evidence="1" type="ORF">B5E75_09040</name>
</gene>
<dbReference type="RefSeq" id="WP_087358538.1">
    <property type="nucleotide sequence ID" value="NZ_JACJKO010000015.1"/>
</dbReference>
<protein>
    <recommendedName>
        <fullName evidence="3">DUF3783 domain-containing protein</fullName>
    </recommendedName>
</protein>
<sequence>MKDTILVYRLPEYIKSKIQSIGKDLDIAIDEIDPHDIHQTMGYLLHLEGYQRQSQSSILTMMQEPFVFFALQKDNQLELLLQLFRLKGIPFIPYKAVLTQHNVNYTFSQLYQSVAKEYSYMTQKPQ</sequence>
<reference evidence="1 2" key="1">
    <citation type="journal article" date="2018" name="BMC Genomics">
        <title>Whole genome sequencing and function prediction of 133 gut anaerobes isolated from chicken caecum in pure cultures.</title>
        <authorList>
            <person name="Medvecky M."/>
            <person name="Cejkova D."/>
            <person name="Polansky O."/>
            <person name="Karasova D."/>
            <person name="Kubasova T."/>
            <person name="Cizek A."/>
            <person name="Rychlik I."/>
        </authorList>
    </citation>
    <scope>NUCLEOTIDE SEQUENCE [LARGE SCALE GENOMIC DNA]</scope>
    <source>
        <strain evidence="1 2">An13</strain>
    </source>
</reference>
<dbReference type="OrthoDB" id="1049518at2"/>
<keyword evidence="2" id="KW-1185">Reference proteome</keyword>
<evidence type="ECO:0000313" key="2">
    <source>
        <dbReference type="Proteomes" id="UP000195305"/>
    </source>
</evidence>
<organism evidence="1 2">
    <name type="scientific">Massilimicrobiota timonensis</name>
    <dbReference type="NCBI Taxonomy" id="1776392"/>
    <lineage>
        <taxon>Bacteria</taxon>
        <taxon>Bacillati</taxon>
        <taxon>Bacillota</taxon>
        <taxon>Erysipelotrichia</taxon>
        <taxon>Erysipelotrichales</taxon>
        <taxon>Erysipelotrichaceae</taxon>
        <taxon>Massilimicrobiota</taxon>
    </lineage>
</organism>
<evidence type="ECO:0008006" key="3">
    <source>
        <dbReference type="Google" id="ProtNLM"/>
    </source>
</evidence>
<dbReference type="Pfam" id="PF12646">
    <property type="entry name" value="DUF3783"/>
    <property type="match status" value="1"/>
</dbReference>